<gene>
    <name evidence="4" type="ORF">PECAL_4P14270</name>
</gene>
<organism evidence="4 5">
    <name type="scientific">Pelagomonas calceolata</name>
    <dbReference type="NCBI Taxonomy" id="35677"/>
    <lineage>
        <taxon>Eukaryota</taxon>
        <taxon>Sar</taxon>
        <taxon>Stramenopiles</taxon>
        <taxon>Ochrophyta</taxon>
        <taxon>Pelagophyceae</taxon>
        <taxon>Pelagomonadales</taxon>
        <taxon>Pelagomonadaceae</taxon>
        <taxon>Pelagomonas</taxon>
    </lineage>
</organism>
<evidence type="ECO:0000256" key="2">
    <source>
        <dbReference type="SAM" id="Phobius"/>
    </source>
</evidence>
<dbReference type="InterPro" id="IPR005302">
    <property type="entry name" value="MoCF_Sase_C"/>
</dbReference>
<sequence length="678" mass="73504">MLSWSDLPPFVQNLAIVVGFVALATYVDVLLPRAGPVKLDDPHAHYVADKDYNGTLLPRKPREEEKPLATVMITHITVYPVKSCKGVKLATCSLDATCGLQDDRRYAFVDAHGVFLSQRRFPKLCLVTPTYPIGGALSLKAPGQPLLKVPVNDEGPTKTCRIWSDSVIAVDQGDEAAKWISDYLKTPGLRLMRFPDKAFRRVDIKYAKRSCETAFSDGFPILLANDASLADLNARLAKNNSPPIPMDRFRPNLVVSGAQAWAEDAWGSMTCNDLELKVVKPCSRCKIPTIDQATGRTGAPSGTGDEGGGPGQAEPNKTLKTFRSGAVLADRDPFFAAPKRKNDVFFGQNLVHFAPGAEVAVGDRFACLSLKSTSQRPTVTPTRKKNMGCDGGNCGGTPSVIFGYVGTAILLKFLFGIDDVVWLAPFMAREVSHGRLVIAVKYVLINFTICGIAVALASIVHVSIHHGARHAEDLADKIIACFASALLLLYAYYIAQQDGVCGELEESDDPPDKSEYTPLHEVEEDEEDPLTRRRSGLTGLDAPMGEDFEDEADDLGCHERLVVGCLSSGLEPSSPGKDEARRRFVIVAVLGNLDDFLMYFSIVVSLHFCWWEFILGTTIGAICIATALGTCLWCSPRLADKVASLPLVPVVVIMAIYIAVQAFVPAMNPSPRNSAGAC</sequence>
<evidence type="ECO:0000256" key="1">
    <source>
        <dbReference type="SAM" id="MobiDB-lite"/>
    </source>
</evidence>
<dbReference type="SUPFAM" id="SSF50800">
    <property type="entry name" value="PK beta-barrel domain-like"/>
    <property type="match status" value="1"/>
</dbReference>
<comment type="caution">
    <text evidence="4">The sequence shown here is derived from an EMBL/GenBank/DDBJ whole genome shotgun (WGS) entry which is preliminary data.</text>
</comment>
<feature type="domain" description="MOSC" evidence="3">
    <location>
        <begin position="189"/>
        <end position="368"/>
    </location>
</feature>
<evidence type="ECO:0000259" key="3">
    <source>
        <dbReference type="PROSITE" id="PS51340"/>
    </source>
</evidence>
<feature type="compositionally biased region" description="Basic and acidic residues" evidence="1">
    <location>
        <begin position="510"/>
        <end position="521"/>
    </location>
</feature>
<evidence type="ECO:0000313" key="4">
    <source>
        <dbReference type="EMBL" id="CAH0374158.1"/>
    </source>
</evidence>
<feature type="transmembrane region" description="Helical" evidence="2">
    <location>
        <begin position="584"/>
        <end position="607"/>
    </location>
</feature>
<evidence type="ECO:0000313" key="5">
    <source>
        <dbReference type="Proteomes" id="UP000789595"/>
    </source>
</evidence>
<keyword evidence="5" id="KW-1185">Reference proteome</keyword>
<protein>
    <recommendedName>
        <fullName evidence="3">MOSC domain-containing protein</fullName>
    </recommendedName>
</protein>
<dbReference type="InterPro" id="IPR011037">
    <property type="entry name" value="Pyrv_Knase-like_insert_dom_sf"/>
</dbReference>
<name>A0A8J2SJM3_9STRA</name>
<reference evidence="4" key="1">
    <citation type="submission" date="2021-11" db="EMBL/GenBank/DDBJ databases">
        <authorList>
            <consortium name="Genoscope - CEA"/>
            <person name="William W."/>
        </authorList>
    </citation>
    <scope>NUCLEOTIDE SEQUENCE</scope>
</reference>
<feature type="transmembrane region" description="Helical" evidence="2">
    <location>
        <begin position="645"/>
        <end position="664"/>
    </location>
</feature>
<keyword evidence="2" id="KW-0812">Transmembrane</keyword>
<accession>A0A8J2SJM3</accession>
<dbReference type="GO" id="GO:0030170">
    <property type="term" value="F:pyridoxal phosphate binding"/>
    <property type="evidence" value="ECO:0007669"/>
    <property type="project" value="InterPro"/>
</dbReference>
<dbReference type="AlphaFoldDB" id="A0A8J2SJM3"/>
<dbReference type="Pfam" id="PF03473">
    <property type="entry name" value="MOSC"/>
    <property type="match status" value="1"/>
</dbReference>
<feature type="region of interest" description="Disordered" evidence="1">
    <location>
        <begin position="503"/>
        <end position="545"/>
    </location>
</feature>
<dbReference type="PANTHER" id="PTHR14237">
    <property type="entry name" value="MOLYBDOPTERIN COFACTOR SULFURASE MOSC"/>
    <property type="match status" value="1"/>
</dbReference>
<dbReference type="SUPFAM" id="SSF141673">
    <property type="entry name" value="MOSC N-terminal domain-like"/>
    <property type="match status" value="1"/>
</dbReference>
<dbReference type="OrthoDB" id="17255at2759"/>
<keyword evidence="2" id="KW-1133">Transmembrane helix</keyword>
<dbReference type="Proteomes" id="UP000789595">
    <property type="component" value="Unassembled WGS sequence"/>
</dbReference>
<feature type="transmembrane region" description="Helical" evidence="2">
    <location>
        <begin position="474"/>
        <end position="495"/>
    </location>
</feature>
<dbReference type="PANTHER" id="PTHR14237:SF19">
    <property type="entry name" value="MITOCHONDRIAL AMIDOXIME REDUCING COMPONENT 1"/>
    <property type="match status" value="1"/>
</dbReference>
<proteinExistence type="predicted"/>
<feature type="region of interest" description="Disordered" evidence="1">
    <location>
        <begin position="291"/>
        <end position="317"/>
    </location>
</feature>
<dbReference type="InterPro" id="IPR005303">
    <property type="entry name" value="MOCOS_middle"/>
</dbReference>
<feature type="transmembrane region" description="Helical" evidence="2">
    <location>
        <begin position="401"/>
        <end position="424"/>
    </location>
</feature>
<keyword evidence="2" id="KW-0472">Membrane</keyword>
<dbReference type="GO" id="GO:0003824">
    <property type="term" value="F:catalytic activity"/>
    <property type="evidence" value="ECO:0007669"/>
    <property type="project" value="InterPro"/>
</dbReference>
<feature type="transmembrane region" description="Helical" evidence="2">
    <location>
        <begin position="613"/>
        <end position="633"/>
    </location>
</feature>
<dbReference type="PROSITE" id="PS51340">
    <property type="entry name" value="MOSC"/>
    <property type="match status" value="1"/>
</dbReference>
<dbReference type="GO" id="GO:0030151">
    <property type="term" value="F:molybdenum ion binding"/>
    <property type="evidence" value="ECO:0007669"/>
    <property type="project" value="InterPro"/>
</dbReference>
<dbReference type="Pfam" id="PF03476">
    <property type="entry name" value="MOSC_N"/>
    <property type="match status" value="1"/>
</dbReference>
<dbReference type="EMBL" id="CAKKNE010000004">
    <property type="protein sequence ID" value="CAH0374158.1"/>
    <property type="molecule type" value="Genomic_DNA"/>
</dbReference>
<feature type="transmembrane region" description="Helical" evidence="2">
    <location>
        <begin position="436"/>
        <end position="462"/>
    </location>
</feature>